<dbReference type="EMBL" id="BONG01000002">
    <property type="protein sequence ID" value="GIF87254.1"/>
    <property type="molecule type" value="Genomic_DNA"/>
</dbReference>
<proteinExistence type="predicted"/>
<dbReference type="InterPro" id="IPR017871">
    <property type="entry name" value="ABC_transporter-like_CS"/>
</dbReference>
<dbReference type="PANTHER" id="PTHR42711:SF1">
    <property type="entry name" value="ABC-TRANSPORT PROTEIN, ATP-BINDING COMPONENT"/>
    <property type="match status" value="1"/>
</dbReference>
<accession>A0A8J3JRL7</accession>
<dbReference type="PANTHER" id="PTHR42711">
    <property type="entry name" value="ABC TRANSPORTER ATP-BINDING PROTEIN"/>
    <property type="match status" value="1"/>
</dbReference>
<dbReference type="AlphaFoldDB" id="A0A8J3JRL7"/>
<evidence type="ECO:0000256" key="1">
    <source>
        <dbReference type="ARBA" id="ARBA00004202"/>
    </source>
</evidence>
<dbReference type="Pfam" id="PF00005">
    <property type="entry name" value="ABC_tran"/>
    <property type="match status" value="1"/>
</dbReference>
<organism evidence="7 8">
    <name type="scientific">Catellatospora chokoriensis</name>
    <dbReference type="NCBI Taxonomy" id="310353"/>
    <lineage>
        <taxon>Bacteria</taxon>
        <taxon>Bacillati</taxon>
        <taxon>Actinomycetota</taxon>
        <taxon>Actinomycetes</taxon>
        <taxon>Micromonosporales</taxon>
        <taxon>Micromonosporaceae</taxon>
        <taxon>Catellatospora</taxon>
    </lineage>
</organism>
<dbReference type="RefSeq" id="WP_191841676.1">
    <property type="nucleotide sequence ID" value="NZ_BAAALB010000015.1"/>
</dbReference>
<keyword evidence="2" id="KW-0813">Transport</keyword>
<evidence type="ECO:0000256" key="3">
    <source>
        <dbReference type="ARBA" id="ARBA00022741"/>
    </source>
</evidence>
<evidence type="ECO:0000313" key="7">
    <source>
        <dbReference type="EMBL" id="GIF87254.1"/>
    </source>
</evidence>
<dbReference type="PROSITE" id="PS00211">
    <property type="entry name" value="ABC_TRANSPORTER_1"/>
    <property type="match status" value="1"/>
</dbReference>
<dbReference type="Proteomes" id="UP000619293">
    <property type="component" value="Unassembled WGS sequence"/>
</dbReference>
<dbReference type="InterPro" id="IPR003439">
    <property type="entry name" value="ABC_transporter-like_ATP-bd"/>
</dbReference>
<dbReference type="GO" id="GO:0005886">
    <property type="term" value="C:plasma membrane"/>
    <property type="evidence" value="ECO:0007669"/>
    <property type="project" value="UniProtKB-SubCell"/>
</dbReference>
<dbReference type="InterPro" id="IPR050763">
    <property type="entry name" value="ABC_transporter_ATP-binding"/>
</dbReference>
<comment type="caution">
    <text evidence="7">The sequence shown here is derived from an EMBL/GenBank/DDBJ whole genome shotgun (WGS) entry which is preliminary data.</text>
</comment>
<dbReference type="GO" id="GO:0046677">
    <property type="term" value="P:response to antibiotic"/>
    <property type="evidence" value="ECO:0007669"/>
    <property type="project" value="UniProtKB-KW"/>
</dbReference>
<dbReference type="GO" id="GO:0005524">
    <property type="term" value="F:ATP binding"/>
    <property type="evidence" value="ECO:0007669"/>
    <property type="project" value="UniProtKB-KW"/>
</dbReference>
<feature type="domain" description="ABC transporter" evidence="6">
    <location>
        <begin position="24"/>
        <end position="256"/>
    </location>
</feature>
<dbReference type="SUPFAM" id="SSF52540">
    <property type="entry name" value="P-loop containing nucleoside triphosphate hydrolases"/>
    <property type="match status" value="1"/>
</dbReference>
<comment type="subcellular location">
    <subcellularLocation>
        <location evidence="1">Cell membrane</location>
        <topology evidence="1">Peripheral membrane protein</topology>
    </subcellularLocation>
</comment>
<evidence type="ECO:0000256" key="2">
    <source>
        <dbReference type="ARBA" id="ARBA00022448"/>
    </source>
</evidence>
<name>A0A8J3JRL7_9ACTN</name>
<protein>
    <submittedName>
        <fullName evidence="7">ABC transporter ATP-binding protein</fullName>
    </submittedName>
</protein>
<dbReference type="InterPro" id="IPR003593">
    <property type="entry name" value="AAA+_ATPase"/>
</dbReference>
<evidence type="ECO:0000256" key="5">
    <source>
        <dbReference type="ARBA" id="ARBA00023251"/>
    </source>
</evidence>
<dbReference type="Gene3D" id="3.40.50.300">
    <property type="entry name" value="P-loop containing nucleotide triphosphate hydrolases"/>
    <property type="match status" value="1"/>
</dbReference>
<dbReference type="InterPro" id="IPR027417">
    <property type="entry name" value="P-loop_NTPase"/>
</dbReference>
<reference evidence="7 8" key="1">
    <citation type="submission" date="2021-01" db="EMBL/GenBank/DDBJ databases">
        <title>Whole genome shotgun sequence of Catellatospora chokoriensis NBRC 107358.</title>
        <authorList>
            <person name="Komaki H."/>
            <person name="Tamura T."/>
        </authorList>
    </citation>
    <scope>NUCLEOTIDE SEQUENCE [LARGE SCALE GENOMIC DNA]</scope>
    <source>
        <strain evidence="7 8">NBRC 107358</strain>
    </source>
</reference>
<evidence type="ECO:0000259" key="6">
    <source>
        <dbReference type="PROSITE" id="PS50893"/>
    </source>
</evidence>
<evidence type="ECO:0000313" key="8">
    <source>
        <dbReference type="Proteomes" id="UP000619293"/>
    </source>
</evidence>
<keyword evidence="8" id="KW-1185">Reference proteome</keyword>
<dbReference type="PROSITE" id="PS50893">
    <property type="entry name" value="ABC_TRANSPORTER_2"/>
    <property type="match status" value="1"/>
</dbReference>
<dbReference type="SMART" id="SM00382">
    <property type="entry name" value="AAA"/>
    <property type="match status" value="1"/>
</dbReference>
<sequence length="350" mass="38980">MSLVEARGLTKIFRRPEKDPGLRGSLKHLVQRRFKDFRAVDGIDLSIEAGESVAYVGPNGAGKSTTIKLLTGILVPTAGTVRVAGAEPHTDRVVNARNIGVLFGQRTQLWWDLPVRESLALLRDMYDLSPAFYRQRLERLDEVLGLADLLPVVARKLSLGQRMRADLAASLLHQPKIVYLDEPTIGLDISVKDRVRQFLRELREDGTTLMLTTHDLGDIEDVCERIVIIDEGRKIFDGPLAQMKDRFARVRRMRLQLAEPTPVEKLAERLPDVEVVAGDSPAEVTVTFDRFTHTAGQIIAGVLDVVEVGELHLDEPAIEDVVRKVYAGELLRIPEPGSAHAADERSREKA</sequence>
<keyword evidence="4 7" id="KW-0067">ATP-binding</keyword>
<keyword evidence="3" id="KW-0547">Nucleotide-binding</keyword>
<gene>
    <name evidence="7" type="ORF">Cch02nite_06980</name>
</gene>
<evidence type="ECO:0000256" key="4">
    <source>
        <dbReference type="ARBA" id="ARBA00022840"/>
    </source>
</evidence>
<keyword evidence="5" id="KW-0046">Antibiotic resistance</keyword>
<dbReference type="GO" id="GO:0016887">
    <property type="term" value="F:ATP hydrolysis activity"/>
    <property type="evidence" value="ECO:0007669"/>
    <property type="project" value="InterPro"/>
</dbReference>